<evidence type="ECO:0000313" key="5">
    <source>
        <dbReference type="Proteomes" id="UP001331761"/>
    </source>
</evidence>
<evidence type="ECO:0000259" key="3">
    <source>
        <dbReference type="Pfam" id="PF02520"/>
    </source>
</evidence>
<protein>
    <recommendedName>
        <fullName evidence="3">SXP/RAL-2 family protein Ani s 5-like cation-binding domain-containing protein</fullName>
    </recommendedName>
</protein>
<feature type="domain" description="SXP/RAL-2 family protein Ani s 5-like cation-binding" evidence="3">
    <location>
        <begin position="38"/>
        <end position="144"/>
    </location>
</feature>
<comment type="caution">
    <text evidence="4">The sequence shown here is derived from an EMBL/GenBank/DDBJ whole genome shotgun (WGS) entry which is preliminary data.</text>
</comment>
<accession>A0AAN8IDG2</accession>
<evidence type="ECO:0000256" key="2">
    <source>
        <dbReference type="SAM" id="SignalP"/>
    </source>
</evidence>
<dbReference type="InterPro" id="IPR003677">
    <property type="entry name" value="ANIS5_cation-bd"/>
</dbReference>
<dbReference type="Proteomes" id="UP001331761">
    <property type="component" value="Unassembled WGS sequence"/>
</dbReference>
<proteinExistence type="predicted"/>
<feature type="compositionally biased region" description="Basic and acidic residues" evidence="1">
    <location>
        <begin position="202"/>
        <end position="221"/>
    </location>
</feature>
<dbReference type="AlphaFoldDB" id="A0AAN8IDG2"/>
<feature type="region of interest" description="Disordered" evidence="1">
    <location>
        <begin position="151"/>
        <end position="251"/>
    </location>
</feature>
<feature type="signal peptide" evidence="2">
    <location>
        <begin position="1"/>
        <end position="19"/>
    </location>
</feature>
<evidence type="ECO:0000313" key="4">
    <source>
        <dbReference type="EMBL" id="KAK5970394.1"/>
    </source>
</evidence>
<dbReference type="EMBL" id="WIXE01019047">
    <property type="protein sequence ID" value="KAK5970394.1"/>
    <property type="molecule type" value="Genomic_DNA"/>
</dbReference>
<dbReference type="InterPro" id="IPR052823">
    <property type="entry name" value="SXP/RAL-2_related"/>
</dbReference>
<reference evidence="4 5" key="1">
    <citation type="submission" date="2019-10" db="EMBL/GenBank/DDBJ databases">
        <title>Assembly and Annotation for the nematode Trichostrongylus colubriformis.</title>
        <authorList>
            <person name="Martin J."/>
        </authorList>
    </citation>
    <scope>NUCLEOTIDE SEQUENCE [LARGE SCALE GENOMIC DNA]</scope>
    <source>
        <strain evidence="4">G859</strain>
        <tissue evidence="4">Whole worm</tissue>
    </source>
</reference>
<keyword evidence="2" id="KW-0732">Signal</keyword>
<evidence type="ECO:0000256" key="1">
    <source>
        <dbReference type="SAM" id="MobiDB-lite"/>
    </source>
</evidence>
<dbReference type="PANTHER" id="PTHR21593:SF36">
    <property type="entry name" value="DUF148 DOMAIN-CONTAINING PROTEIN-RELATED"/>
    <property type="match status" value="1"/>
</dbReference>
<keyword evidence="5" id="KW-1185">Reference proteome</keyword>
<gene>
    <name evidence="4" type="ORF">GCK32_008844</name>
</gene>
<dbReference type="Pfam" id="PF02520">
    <property type="entry name" value="ANIS5_cation-bd"/>
    <property type="match status" value="1"/>
</dbReference>
<organism evidence="4 5">
    <name type="scientific">Trichostrongylus colubriformis</name>
    <name type="common">Black scour worm</name>
    <dbReference type="NCBI Taxonomy" id="6319"/>
    <lineage>
        <taxon>Eukaryota</taxon>
        <taxon>Metazoa</taxon>
        <taxon>Ecdysozoa</taxon>
        <taxon>Nematoda</taxon>
        <taxon>Chromadorea</taxon>
        <taxon>Rhabditida</taxon>
        <taxon>Rhabditina</taxon>
        <taxon>Rhabditomorpha</taxon>
        <taxon>Strongyloidea</taxon>
        <taxon>Trichostrongylidae</taxon>
        <taxon>Trichostrongylus</taxon>
    </lineage>
</organism>
<dbReference type="PANTHER" id="PTHR21593">
    <property type="entry name" value="PRION-LIKE- Q/N-RICH -DOMAIN-BEARING PROTEIN PROTEIN"/>
    <property type="match status" value="1"/>
</dbReference>
<feature type="chain" id="PRO_5042971102" description="SXP/RAL-2 family protein Ani s 5-like cation-binding domain-containing protein" evidence="2">
    <location>
        <begin position="20"/>
        <end position="251"/>
    </location>
</feature>
<sequence length="251" mass="28191">MRTVVLVFLLAVLTAYSTAYHGPLRLPPRLFRFVTTDALREYHNILANKSLTIGQQNEKIDKWAKENDIGEYVKQYEANVTAHIVKIRRKAKQIIDYLPTAIVLLSEIMDNDTLTPEIKFKRQENLVATYPKAFHVLRFLFEQFMPRGGPYGPHGPIGPHGPPVPHDSHGPHEPYGPAGPQGPIGPPGPYGPYDQQGPHDPYGPDDHHRPYGPSDPRDPGNPRRSYGPNSHGPYARRGPYRSISKNIMATK</sequence>
<name>A0AAN8IDG2_TRICO</name>